<sequence length="214" mass="23400">MGSMSQQQNNANEVWRKVKALEQVLNAQLPEAIAAAKLGKPGKMLSEVQKTAGERSALALSFPILQRENRKDVEVAWINIQISLSGNGVPHAAVDHAPLGAVMHVAHWACEFSFDYDAYIGFPADGWQPWRNREGRLLSWDESESPFGDEWLYSLQLDAVDSEAGLVECVVAPAIALLQGKALDEALPATLPGLLRYQDIDLADGARDLRIAQA</sequence>
<organism evidence="1 2">
    <name type="scientific">Craterilacuibacter sinensis</name>
    <dbReference type="NCBI Taxonomy" id="2686017"/>
    <lineage>
        <taxon>Bacteria</taxon>
        <taxon>Pseudomonadati</taxon>
        <taxon>Pseudomonadota</taxon>
        <taxon>Betaproteobacteria</taxon>
        <taxon>Neisseriales</taxon>
        <taxon>Neisseriaceae</taxon>
        <taxon>Craterilacuibacter</taxon>
    </lineage>
</organism>
<accession>A0A845BWR7</accession>
<protein>
    <submittedName>
        <fullName evidence="1">Uncharacterized protein</fullName>
    </submittedName>
</protein>
<gene>
    <name evidence="1" type="ORF">GQF02_08205</name>
</gene>
<dbReference type="Proteomes" id="UP000467214">
    <property type="component" value="Unassembled WGS sequence"/>
</dbReference>
<reference evidence="1 2" key="1">
    <citation type="submission" date="2019-12" db="EMBL/GenBank/DDBJ databases">
        <title>Neisseriaceae gen. nov. sp. Genome sequencing and assembly.</title>
        <authorList>
            <person name="Liu Z."/>
            <person name="Li A."/>
        </authorList>
    </citation>
    <scope>NUCLEOTIDE SEQUENCE [LARGE SCALE GENOMIC DNA]</scope>
    <source>
        <strain evidence="1 2">B2N2-7</strain>
    </source>
</reference>
<proteinExistence type="predicted"/>
<dbReference type="EMBL" id="WSSB01000006">
    <property type="protein sequence ID" value="MXR36953.1"/>
    <property type="molecule type" value="Genomic_DNA"/>
</dbReference>
<evidence type="ECO:0000313" key="1">
    <source>
        <dbReference type="EMBL" id="MXR36953.1"/>
    </source>
</evidence>
<comment type="caution">
    <text evidence="1">The sequence shown here is derived from an EMBL/GenBank/DDBJ whole genome shotgun (WGS) entry which is preliminary data.</text>
</comment>
<keyword evidence="2" id="KW-1185">Reference proteome</keyword>
<dbReference type="AlphaFoldDB" id="A0A845BWR7"/>
<evidence type="ECO:0000313" key="2">
    <source>
        <dbReference type="Proteomes" id="UP000467214"/>
    </source>
</evidence>
<name>A0A845BWR7_9NEIS</name>